<reference evidence="1" key="1">
    <citation type="thesis" date="2020" institute="ProQuest LLC" country="789 East Eisenhower Parkway, Ann Arbor, MI, USA">
        <title>Comparative Genomics and Chromosome Evolution.</title>
        <authorList>
            <person name="Mudd A.B."/>
        </authorList>
    </citation>
    <scope>NUCLEOTIDE SEQUENCE</scope>
    <source>
        <strain evidence="1">Female2</strain>
        <tissue evidence="1">Blood</tissue>
    </source>
</reference>
<protein>
    <submittedName>
        <fullName evidence="1">Uncharacterized protein</fullName>
    </submittedName>
</protein>
<dbReference type="EMBL" id="JAACNH010001416">
    <property type="protein sequence ID" value="KAG8430161.1"/>
    <property type="molecule type" value="Genomic_DNA"/>
</dbReference>
<sequence length="32" mass="3615">MVSWAGEKCLTLETLLTEIFIILSWCQLSATN</sequence>
<accession>A0A8T2IHW6</accession>
<proteinExistence type="predicted"/>
<evidence type="ECO:0000313" key="1">
    <source>
        <dbReference type="EMBL" id="KAG8430161.1"/>
    </source>
</evidence>
<keyword evidence="2" id="KW-1185">Reference proteome</keyword>
<gene>
    <name evidence="1" type="ORF">GDO86_018345</name>
</gene>
<comment type="caution">
    <text evidence="1">The sequence shown here is derived from an EMBL/GenBank/DDBJ whole genome shotgun (WGS) entry which is preliminary data.</text>
</comment>
<organism evidence="1 2">
    <name type="scientific">Hymenochirus boettgeri</name>
    <name type="common">Congo dwarf clawed frog</name>
    <dbReference type="NCBI Taxonomy" id="247094"/>
    <lineage>
        <taxon>Eukaryota</taxon>
        <taxon>Metazoa</taxon>
        <taxon>Chordata</taxon>
        <taxon>Craniata</taxon>
        <taxon>Vertebrata</taxon>
        <taxon>Euteleostomi</taxon>
        <taxon>Amphibia</taxon>
        <taxon>Batrachia</taxon>
        <taxon>Anura</taxon>
        <taxon>Pipoidea</taxon>
        <taxon>Pipidae</taxon>
        <taxon>Pipinae</taxon>
        <taxon>Hymenochirus</taxon>
    </lineage>
</organism>
<dbReference type="AlphaFoldDB" id="A0A8T2IHW6"/>
<dbReference type="Proteomes" id="UP000812440">
    <property type="component" value="Unassembled WGS sequence"/>
</dbReference>
<evidence type="ECO:0000313" key="2">
    <source>
        <dbReference type="Proteomes" id="UP000812440"/>
    </source>
</evidence>
<name>A0A8T2IHW6_9PIPI</name>